<dbReference type="InterPro" id="IPR051462">
    <property type="entry name" value="CBS_domain-containing"/>
</dbReference>
<dbReference type="Gene3D" id="3.10.580.10">
    <property type="entry name" value="CBS-domain"/>
    <property type="match status" value="2"/>
</dbReference>
<evidence type="ECO:0000256" key="1">
    <source>
        <dbReference type="ARBA" id="ARBA00022737"/>
    </source>
</evidence>
<dbReference type="SUPFAM" id="SSF54631">
    <property type="entry name" value="CBS-domain pair"/>
    <property type="match status" value="2"/>
</dbReference>
<dbReference type="SMART" id="SM00116">
    <property type="entry name" value="CBS"/>
    <property type="match status" value="4"/>
</dbReference>
<feature type="domain" description="CBS" evidence="3">
    <location>
        <begin position="8"/>
        <end position="70"/>
    </location>
</feature>
<dbReference type="EMBL" id="DSDY01000067">
    <property type="protein sequence ID" value="HDS10416.1"/>
    <property type="molecule type" value="Genomic_DNA"/>
</dbReference>
<evidence type="ECO:0000259" key="3">
    <source>
        <dbReference type="PROSITE" id="PS51371"/>
    </source>
</evidence>
<evidence type="ECO:0000313" key="4">
    <source>
        <dbReference type="EMBL" id="HDS10416.1"/>
    </source>
</evidence>
<dbReference type="PANTHER" id="PTHR48108:SF26">
    <property type="entry name" value="CBS DOMAIN-CONTAINING PROTEIN DDB_G0289609"/>
    <property type="match status" value="1"/>
</dbReference>
<dbReference type="AlphaFoldDB" id="A0A7C1E837"/>
<accession>A0A7C1E837</accession>
<keyword evidence="2" id="KW-0129">CBS domain</keyword>
<comment type="caution">
    <text evidence="4">The sequence shown here is derived from an EMBL/GenBank/DDBJ whole genome shotgun (WGS) entry which is preliminary data.</text>
</comment>
<dbReference type="InterPro" id="IPR046342">
    <property type="entry name" value="CBS_dom_sf"/>
</dbReference>
<dbReference type="PROSITE" id="PS51371">
    <property type="entry name" value="CBS"/>
    <property type="match status" value="4"/>
</dbReference>
<keyword evidence="1" id="KW-0677">Repeat</keyword>
<evidence type="ECO:0000256" key="2">
    <source>
        <dbReference type="PROSITE-ProRule" id="PRU00703"/>
    </source>
</evidence>
<organism evidence="4">
    <name type="scientific">Fervidicoccus fontis</name>
    <dbReference type="NCBI Taxonomy" id="683846"/>
    <lineage>
        <taxon>Archaea</taxon>
        <taxon>Thermoproteota</taxon>
        <taxon>Thermoprotei</taxon>
        <taxon>Fervidicoccales</taxon>
        <taxon>Fervidicoccaceae</taxon>
        <taxon>Fervidicoccus</taxon>
    </lineage>
</organism>
<gene>
    <name evidence="4" type="ORF">ENO04_02155</name>
</gene>
<dbReference type="CDD" id="cd04584">
    <property type="entry name" value="CBS_pair_AcuB_like"/>
    <property type="match status" value="1"/>
</dbReference>
<dbReference type="Pfam" id="PF00571">
    <property type="entry name" value="CBS"/>
    <property type="match status" value="4"/>
</dbReference>
<dbReference type="PANTHER" id="PTHR48108">
    <property type="entry name" value="CBS DOMAIN-CONTAINING PROTEIN CBSX2, CHLOROPLASTIC"/>
    <property type="match status" value="1"/>
</dbReference>
<feature type="domain" description="CBS" evidence="3">
    <location>
        <begin position="140"/>
        <end position="197"/>
    </location>
</feature>
<feature type="domain" description="CBS" evidence="3">
    <location>
        <begin position="226"/>
        <end position="281"/>
    </location>
</feature>
<dbReference type="InterPro" id="IPR000644">
    <property type="entry name" value="CBS_dom"/>
</dbReference>
<reference evidence="4" key="1">
    <citation type="journal article" date="2020" name="mSystems">
        <title>Genome- and Community-Level Interaction Insights into Carbon Utilization and Element Cycling Functions of Hydrothermarchaeota in Hydrothermal Sediment.</title>
        <authorList>
            <person name="Zhou Z."/>
            <person name="Liu Y."/>
            <person name="Xu W."/>
            <person name="Pan J."/>
            <person name="Luo Z.H."/>
            <person name="Li M."/>
        </authorList>
    </citation>
    <scope>NUCLEOTIDE SEQUENCE [LARGE SCALE GENOMIC DNA]</scope>
    <source>
        <strain evidence="4">SpSt-123</strain>
    </source>
</reference>
<sequence>MLLVKEYMTDNVVTISPNDTLMHARNTMLRYGIGRLVVVEDGLVKGIITLTDIMYSVSLPELYYKPLIDILVKDVMTPNPVTVKEETSLKEACQIMLKYNIGGLPVVNDEGVLVGIFTRTDALRAYAENAGDIYTVGQAMDIDPPRVSPYSSLRKIIEAMETKPYMKTLVVDGESLMGIITKKDIAFVQIPPKMLDKPFVKRDSVLPKGKTGGVRFYIVPVAIDIMTPNPITTMPDDDLGRAAEVMLENRIGGLPVIEGGERLVGLVTKHHVIEKLSSMNI</sequence>
<proteinExistence type="predicted"/>
<feature type="domain" description="CBS" evidence="3">
    <location>
        <begin position="76"/>
        <end position="133"/>
    </location>
</feature>
<protein>
    <submittedName>
        <fullName evidence="4">CBS domain-containing protein</fullName>
    </submittedName>
</protein>
<name>A0A7C1E837_9CREN</name>